<name>A0ABU7M9D0_9ACTN</name>
<keyword evidence="2" id="KW-1185">Reference proteome</keyword>
<organism evidence="1 2">
    <name type="scientific">Gordonia sesuvii</name>
    <dbReference type="NCBI Taxonomy" id="3116777"/>
    <lineage>
        <taxon>Bacteria</taxon>
        <taxon>Bacillati</taxon>
        <taxon>Actinomycetota</taxon>
        <taxon>Actinomycetes</taxon>
        <taxon>Mycobacteriales</taxon>
        <taxon>Gordoniaceae</taxon>
        <taxon>Gordonia</taxon>
    </lineage>
</organism>
<dbReference type="Proteomes" id="UP001347146">
    <property type="component" value="Unassembled WGS sequence"/>
</dbReference>
<sequence>MLAAMPEYPAGRWTKVTPRANSPLVDAEPIDICDDASLATAIEIVSACDEIHELAVFRQAGPEDFPVDVRVVAGNIRSRNRIIVYVDVSTSRESEELHASVIRYVEAIVKAWDPDWLKAGTPEFNKQQPIKRVPGEVYVGWYTYISDRIPIDEDILDAGKVERIGCAGGQYIMLDGTPTEPSLEQALLIRKALGYTE</sequence>
<evidence type="ECO:0000313" key="2">
    <source>
        <dbReference type="Proteomes" id="UP001347146"/>
    </source>
</evidence>
<accession>A0ABU7M9D0</accession>
<evidence type="ECO:0000313" key="1">
    <source>
        <dbReference type="EMBL" id="MEE3849722.1"/>
    </source>
</evidence>
<dbReference type="EMBL" id="JAZDUF010000001">
    <property type="protein sequence ID" value="MEE3849722.1"/>
    <property type="molecule type" value="Genomic_DNA"/>
</dbReference>
<protein>
    <submittedName>
        <fullName evidence="1">Uncharacterized protein</fullName>
    </submittedName>
</protein>
<gene>
    <name evidence="1" type="ORF">VZC37_05230</name>
</gene>
<reference evidence="1 2" key="1">
    <citation type="submission" date="2024-01" db="EMBL/GenBank/DDBJ databases">
        <title>Draft genome sequence of Gordonia sp. LSe1-13.</title>
        <authorList>
            <person name="Suphannarot A."/>
            <person name="Mingma R."/>
        </authorList>
    </citation>
    <scope>NUCLEOTIDE SEQUENCE [LARGE SCALE GENOMIC DNA]</scope>
    <source>
        <strain evidence="1 2">LSe1-13</strain>
    </source>
</reference>
<proteinExistence type="predicted"/>
<comment type="caution">
    <text evidence="1">The sequence shown here is derived from an EMBL/GenBank/DDBJ whole genome shotgun (WGS) entry which is preliminary data.</text>
</comment>